<feature type="domain" description="Aminoglycoside phosphotransferase" evidence="11">
    <location>
        <begin position="174"/>
        <end position="424"/>
    </location>
</feature>
<name>A0A432V8T0_9HYPH</name>
<dbReference type="AlphaFoldDB" id="A0A432V8T0"/>
<evidence type="ECO:0000256" key="7">
    <source>
        <dbReference type="ARBA" id="ARBA00022741"/>
    </source>
</evidence>
<dbReference type="Gene3D" id="3.30.200.20">
    <property type="entry name" value="Phosphorylase Kinase, domain 1"/>
    <property type="match status" value="1"/>
</dbReference>
<accession>A0A432V8T0</accession>
<keyword evidence="9" id="KW-0460">Magnesium</keyword>
<sequence>MTASTLERFLPDEAATAMLGQDLALALRPGDVLALHGDLGAGKSTLARSLIRTLADDADLEVPSPTFTLVQSYEARFPVHHFDLYRLSSPAELDELGFDEMLEQGAVLVEWPEKAGDRLPESAARIELLEQDDGRLARITAPAEVEARIARSFAIRDFLTRSGWGAAARTHFIGDASARSYEIVTRPGEQPRVLMNSPRLVLGPVIRDGKSYAEIAHTAQTVAAFVAIDGALHEGGVSVPTIDAQDIENGFLLMEHLGTEHFLAAGEPVATRYAAAAELLAAIHGRQWPSRIELAAGVFHEVPDFDRDAMMIEVELLLDWYFPAMTGRQADETVRAGFRQVWEALFDRLEAAEKSIVLRDFHSPNIIWRADRIGHDRCGIIDFQDALIGPSAYDVASLAMDARVTVPLEIEATTLEAYIAARSAAGPFDAEAFAEAFAIMAAQRNSKILGIFIRLDRRDGKPGYLKHLPRIRDYLGRALAHPALAPLRDFYQRHGLEHDPEKWKPVFGKDHAQTKR</sequence>
<dbReference type="Gene3D" id="3.40.50.300">
    <property type="entry name" value="P-loop containing nucleotide triphosphate hydrolases"/>
    <property type="match status" value="1"/>
</dbReference>
<dbReference type="GO" id="GO:0005524">
    <property type="term" value="F:ATP binding"/>
    <property type="evidence" value="ECO:0007669"/>
    <property type="project" value="UniProtKB-KW"/>
</dbReference>
<gene>
    <name evidence="12" type="primary">tsaE</name>
    <name evidence="12" type="ORF">EET67_07995</name>
</gene>
<comment type="similarity">
    <text evidence="2">Belongs to the TsaE family.</text>
</comment>
<dbReference type="OrthoDB" id="9809275at2"/>
<evidence type="ECO:0000256" key="1">
    <source>
        <dbReference type="ARBA" id="ARBA00004496"/>
    </source>
</evidence>
<keyword evidence="7" id="KW-0547">Nucleotide-binding</keyword>
<dbReference type="GO" id="GO:0005737">
    <property type="term" value="C:cytoplasm"/>
    <property type="evidence" value="ECO:0007669"/>
    <property type="project" value="UniProtKB-SubCell"/>
</dbReference>
<dbReference type="Pfam" id="PF01636">
    <property type="entry name" value="APH"/>
    <property type="match status" value="1"/>
</dbReference>
<dbReference type="Gene3D" id="3.90.1200.10">
    <property type="match status" value="1"/>
</dbReference>
<evidence type="ECO:0000256" key="9">
    <source>
        <dbReference type="ARBA" id="ARBA00022842"/>
    </source>
</evidence>
<evidence type="ECO:0000313" key="12">
    <source>
        <dbReference type="EMBL" id="RUM98559.1"/>
    </source>
</evidence>
<evidence type="ECO:0000256" key="5">
    <source>
        <dbReference type="ARBA" id="ARBA00022694"/>
    </source>
</evidence>
<dbReference type="InterPro" id="IPR012180">
    <property type="entry name" value="Bifunc_ATPase/PTrfase"/>
</dbReference>
<dbReference type="Pfam" id="PF02367">
    <property type="entry name" value="TsaE"/>
    <property type="match status" value="1"/>
</dbReference>
<keyword evidence="4" id="KW-0963">Cytoplasm</keyword>
<evidence type="ECO:0000256" key="6">
    <source>
        <dbReference type="ARBA" id="ARBA00022723"/>
    </source>
</evidence>
<dbReference type="PANTHER" id="PTHR33540">
    <property type="entry name" value="TRNA THREONYLCARBAMOYLADENOSINE BIOSYNTHESIS PROTEIN TSAE"/>
    <property type="match status" value="1"/>
</dbReference>
<evidence type="ECO:0000256" key="3">
    <source>
        <dbReference type="ARBA" id="ARBA00019010"/>
    </source>
</evidence>
<dbReference type="RefSeq" id="WP_128626413.1">
    <property type="nucleotide sequence ID" value="NZ_RKST01000006.1"/>
</dbReference>
<dbReference type="InterPro" id="IPR027417">
    <property type="entry name" value="P-loop_NTPase"/>
</dbReference>
<dbReference type="InterPro" id="IPR002575">
    <property type="entry name" value="Aminoglycoside_PTrfase"/>
</dbReference>
<dbReference type="PANTHER" id="PTHR33540:SF2">
    <property type="entry name" value="TRNA THREONYLCARBAMOYLADENOSINE BIOSYNTHESIS PROTEIN TSAE"/>
    <property type="match status" value="1"/>
</dbReference>
<dbReference type="GO" id="GO:0002949">
    <property type="term" value="P:tRNA threonylcarbamoyladenosine modification"/>
    <property type="evidence" value="ECO:0007669"/>
    <property type="project" value="InterPro"/>
</dbReference>
<evidence type="ECO:0000256" key="8">
    <source>
        <dbReference type="ARBA" id="ARBA00022840"/>
    </source>
</evidence>
<dbReference type="InterPro" id="IPR003442">
    <property type="entry name" value="T6A_TsaE"/>
</dbReference>
<dbReference type="SUPFAM" id="SSF56112">
    <property type="entry name" value="Protein kinase-like (PK-like)"/>
    <property type="match status" value="1"/>
</dbReference>
<dbReference type="PIRSF" id="PIRSF036599">
    <property type="entry name" value="AtpPhos"/>
    <property type="match status" value="1"/>
</dbReference>
<evidence type="ECO:0000259" key="11">
    <source>
        <dbReference type="Pfam" id="PF01636"/>
    </source>
</evidence>
<comment type="subcellular location">
    <subcellularLocation>
        <location evidence="1">Cytoplasm</location>
    </subcellularLocation>
</comment>
<evidence type="ECO:0000256" key="2">
    <source>
        <dbReference type="ARBA" id="ARBA00007599"/>
    </source>
</evidence>
<dbReference type="InterPro" id="IPR011009">
    <property type="entry name" value="Kinase-like_dom_sf"/>
</dbReference>
<dbReference type="SUPFAM" id="SSF52540">
    <property type="entry name" value="P-loop containing nucleoside triphosphate hydrolases"/>
    <property type="match status" value="1"/>
</dbReference>
<dbReference type="EMBL" id="RKST01000006">
    <property type="protein sequence ID" value="RUM98559.1"/>
    <property type="molecule type" value="Genomic_DNA"/>
</dbReference>
<dbReference type="Proteomes" id="UP000281647">
    <property type="component" value="Unassembled WGS sequence"/>
</dbReference>
<keyword evidence="12" id="KW-0808">Transferase</keyword>
<dbReference type="GO" id="GO:0046872">
    <property type="term" value="F:metal ion binding"/>
    <property type="evidence" value="ECO:0007669"/>
    <property type="project" value="UniProtKB-KW"/>
</dbReference>
<keyword evidence="6" id="KW-0479">Metal-binding</keyword>
<evidence type="ECO:0000256" key="4">
    <source>
        <dbReference type="ARBA" id="ARBA00022490"/>
    </source>
</evidence>
<keyword evidence="8" id="KW-0067">ATP-binding</keyword>
<comment type="caution">
    <text evidence="12">The sequence shown here is derived from an EMBL/GenBank/DDBJ whole genome shotgun (WGS) entry which is preliminary data.</text>
</comment>
<proteinExistence type="inferred from homology"/>
<keyword evidence="5" id="KW-0819">tRNA processing</keyword>
<evidence type="ECO:0000256" key="10">
    <source>
        <dbReference type="ARBA" id="ARBA00032441"/>
    </source>
</evidence>
<dbReference type="NCBIfam" id="TIGR00150">
    <property type="entry name" value="T6A_YjeE"/>
    <property type="match status" value="1"/>
</dbReference>
<organism evidence="12 13">
    <name type="scientific">Borborobacter arsenicus</name>
    <dbReference type="NCBI Taxonomy" id="1851146"/>
    <lineage>
        <taxon>Bacteria</taxon>
        <taxon>Pseudomonadati</taxon>
        <taxon>Pseudomonadota</taxon>
        <taxon>Alphaproteobacteria</taxon>
        <taxon>Hyphomicrobiales</taxon>
        <taxon>Phyllobacteriaceae</taxon>
        <taxon>Borborobacter</taxon>
    </lineage>
</organism>
<protein>
    <recommendedName>
        <fullName evidence="3">tRNA threonylcarbamoyladenosine biosynthesis protein TsaE</fullName>
    </recommendedName>
    <alternativeName>
        <fullName evidence="10">t(6)A37 threonylcarbamoyladenosine biosynthesis protein TsaE</fullName>
    </alternativeName>
</protein>
<reference evidence="12 13" key="1">
    <citation type="submission" date="2018-11" db="EMBL/GenBank/DDBJ databases">
        <title>Pseudaminobacter arsenicus sp. nov., an arsenic-resistant bacterium isolated from arsenic-rich aquifers.</title>
        <authorList>
            <person name="Mu Y."/>
        </authorList>
    </citation>
    <scope>NUCLEOTIDE SEQUENCE [LARGE SCALE GENOMIC DNA]</scope>
    <source>
        <strain evidence="12 13">CB3</strain>
    </source>
</reference>
<evidence type="ECO:0000313" key="13">
    <source>
        <dbReference type="Proteomes" id="UP000281647"/>
    </source>
</evidence>
<dbReference type="GO" id="GO:0016740">
    <property type="term" value="F:transferase activity"/>
    <property type="evidence" value="ECO:0007669"/>
    <property type="project" value="UniProtKB-KW"/>
</dbReference>
<keyword evidence="13" id="KW-1185">Reference proteome</keyword>